<evidence type="ECO:0000313" key="3">
    <source>
        <dbReference type="Proteomes" id="UP000527352"/>
    </source>
</evidence>
<protein>
    <submittedName>
        <fullName evidence="2">Uncharacterized protein</fullName>
    </submittedName>
</protein>
<evidence type="ECO:0000313" key="2">
    <source>
        <dbReference type="EMBL" id="WMB71162.1"/>
    </source>
</evidence>
<reference evidence="2" key="2">
    <citation type="submission" date="2023-08" db="EMBL/GenBank/DDBJ databases">
        <title>Complete genome sequence of Shewanella oncorhynchi Z-P2, a siderophore putrebactin-producing bacterium.</title>
        <authorList>
            <person name="Zhang Y."/>
        </authorList>
    </citation>
    <scope>NUCLEOTIDE SEQUENCE</scope>
    <source>
        <strain evidence="2">Z-P2</strain>
    </source>
</reference>
<dbReference type="EMBL" id="CP132914">
    <property type="protein sequence ID" value="WMB71162.1"/>
    <property type="molecule type" value="Genomic_DNA"/>
</dbReference>
<dbReference type="RefSeq" id="WP_158497640.1">
    <property type="nucleotide sequence ID" value="NZ_CP132914.1"/>
</dbReference>
<dbReference type="AlphaFoldDB" id="A0AA50KAN0"/>
<name>A0AA50KAN0_9GAMM</name>
<proteinExistence type="predicted"/>
<keyword evidence="3" id="KW-1185">Reference proteome</keyword>
<dbReference type="Proteomes" id="UP000527352">
    <property type="component" value="Unassembled WGS sequence"/>
</dbReference>
<sequence>MTASNPAWFLGYFDLSTKSVDNPVSCPEKWPPKPWGMGGGLKMHYFGVQK</sequence>
<accession>A0AA50KAN0</accession>
<dbReference type="EMBL" id="JABAEB010000006">
    <property type="protein sequence ID" value="NLQ23434.1"/>
    <property type="molecule type" value="Genomic_DNA"/>
</dbReference>
<dbReference type="KEGG" id="sog:RA178_11950"/>
<dbReference type="Proteomes" id="UP001236800">
    <property type="component" value="Chromosome"/>
</dbReference>
<organism evidence="2">
    <name type="scientific">Shewanella oncorhynchi</name>
    <dbReference type="NCBI Taxonomy" id="2726434"/>
    <lineage>
        <taxon>Bacteria</taxon>
        <taxon>Pseudomonadati</taxon>
        <taxon>Pseudomonadota</taxon>
        <taxon>Gammaproteobacteria</taxon>
        <taxon>Alteromonadales</taxon>
        <taxon>Shewanellaceae</taxon>
        <taxon>Shewanella</taxon>
    </lineage>
</organism>
<gene>
    <name evidence="1" type="ORF">HGO26_11175</name>
    <name evidence="2" type="ORF">RA178_11950</name>
</gene>
<reference evidence="1 3" key="1">
    <citation type="submission" date="2020-04" db="EMBL/GenBank/DDBJ databases">
        <title>The first description of lens atrophy caused by putative novel Shewanella sp. that is a new emerging pathogen for cultured rainbow trout?</title>
        <authorList>
            <person name="Saticioglu I.B."/>
            <person name="Duman M."/>
            <person name="Altun S."/>
        </authorList>
    </citation>
    <scope>NUCLEOTIDE SEQUENCE [LARGE SCALE GENOMIC DNA]</scope>
    <source>
        <strain evidence="1 3">S-1</strain>
    </source>
</reference>
<dbReference type="GeneID" id="301339907"/>
<evidence type="ECO:0000313" key="1">
    <source>
        <dbReference type="EMBL" id="NLQ23434.1"/>
    </source>
</evidence>